<dbReference type="Gene3D" id="2.30.40.10">
    <property type="entry name" value="Urease, subunit C, domain 1"/>
    <property type="match status" value="1"/>
</dbReference>
<name>A0A7X2XUF2_9LACO</name>
<accession>A0A7X2XUF2</accession>
<dbReference type="InterPro" id="IPR006680">
    <property type="entry name" value="Amidohydro-rel"/>
</dbReference>
<comment type="caution">
    <text evidence="2">The sequence shown here is derived from an EMBL/GenBank/DDBJ whole genome shotgun (WGS) entry which is preliminary data.</text>
</comment>
<organism evidence="2 3">
    <name type="scientific">Secundilactobacillus folii</name>
    <dbReference type="NCBI Taxonomy" id="2678357"/>
    <lineage>
        <taxon>Bacteria</taxon>
        <taxon>Bacillati</taxon>
        <taxon>Bacillota</taxon>
        <taxon>Bacilli</taxon>
        <taxon>Lactobacillales</taxon>
        <taxon>Lactobacillaceae</taxon>
        <taxon>Secundilactobacillus</taxon>
    </lineage>
</organism>
<dbReference type="SUPFAM" id="SSF51338">
    <property type="entry name" value="Composite domain of metallo-dependent hydrolases"/>
    <property type="match status" value="1"/>
</dbReference>
<keyword evidence="2" id="KW-0378">Hydrolase</keyword>
<dbReference type="PANTHER" id="PTHR43135">
    <property type="entry name" value="ALPHA-D-RIBOSE 1-METHYLPHOSPHONATE 5-TRIPHOSPHATE DIPHOSPHATASE"/>
    <property type="match status" value="1"/>
</dbReference>
<keyword evidence="3" id="KW-1185">Reference proteome</keyword>
<dbReference type="SUPFAM" id="SSF51556">
    <property type="entry name" value="Metallo-dependent hydrolases"/>
    <property type="match status" value="1"/>
</dbReference>
<dbReference type="InterPro" id="IPR057744">
    <property type="entry name" value="OTAase-like"/>
</dbReference>
<feature type="domain" description="Amidohydrolase-related" evidence="1">
    <location>
        <begin position="55"/>
        <end position="390"/>
    </location>
</feature>
<protein>
    <submittedName>
        <fullName evidence="2">Amidohydrolase family protein</fullName>
    </submittedName>
</protein>
<gene>
    <name evidence="2" type="ORF">GM612_03775</name>
</gene>
<dbReference type="Pfam" id="PF01979">
    <property type="entry name" value="Amidohydro_1"/>
    <property type="match status" value="1"/>
</dbReference>
<dbReference type="EMBL" id="WNJO01000003">
    <property type="protein sequence ID" value="MTV81774.1"/>
    <property type="molecule type" value="Genomic_DNA"/>
</dbReference>
<proteinExistence type="predicted"/>
<dbReference type="RefSeq" id="WP_155431053.1">
    <property type="nucleotide sequence ID" value="NZ_WNJO01000003.1"/>
</dbReference>
<dbReference type="CDD" id="cd01299">
    <property type="entry name" value="Met_dep_hydrolase_A"/>
    <property type="match status" value="1"/>
</dbReference>
<dbReference type="GO" id="GO:0016810">
    <property type="term" value="F:hydrolase activity, acting on carbon-nitrogen (but not peptide) bonds"/>
    <property type="evidence" value="ECO:0007669"/>
    <property type="project" value="InterPro"/>
</dbReference>
<dbReference type="InterPro" id="IPR032466">
    <property type="entry name" value="Metal_Hydrolase"/>
</dbReference>
<dbReference type="InterPro" id="IPR051781">
    <property type="entry name" value="Metallo-dep_Hydrolase"/>
</dbReference>
<dbReference type="Gene3D" id="3.20.20.140">
    <property type="entry name" value="Metal-dependent hydrolases"/>
    <property type="match status" value="1"/>
</dbReference>
<dbReference type="Proteomes" id="UP000466388">
    <property type="component" value="Unassembled WGS sequence"/>
</dbReference>
<evidence type="ECO:0000259" key="1">
    <source>
        <dbReference type="Pfam" id="PF01979"/>
    </source>
</evidence>
<evidence type="ECO:0000313" key="3">
    <source>
        <dbReference type="Proteomes" id="UP000466388"/>
    </source>
</evidence>
<sequence length="396" mass="43285">MTEKTFYNFSLFDGTGDTNDANAWFTVDTETGALTARGTGKHPDSKETVDLNGQYVMPGFLNVHTHVTIDPDSFDGSFGDSEAESAVWAYQNLQKLLKSGVTFARQLGTDYDVDVKLKRMQKKGLLPRTPHFQASGRAFSMTGGHGDSPHGGWAVDSPDEMRKGVRTALKNGVDVVKMMATGGVMTPGDFMADPQLSVEEMHTGVVEAHHKGLKVASHAEGNPGIQNALDAGVDSIEHGFYVTEQEARQMLDQGTYLTPTLIAEWTIPAYGKGVLPDWEVKKCEDALEDTYRNFKRAFKMGVKFTCGTDAGTPFNGFDMTPREFELLTTKVGMTPAQAYQCSSLNSAALCNVADKYGTLEVGKQADFQVLSKDPLADVKNVQQEDKQVYLGGEREF</sequence>
<dbReference type="InterPro" id="IPR011059">
    <property type="entry name" value="Metal-dep_hydrolase_composite"/>
</dbReference>
<dbReference type="PANTHER" id="PTHR43135:SF3">
    <property type="entry name" value="ALPHA-D-RIBOSE 1-METHYLPHOSPHONATE 5-TRIPHOSPHATE DIPHOSPHATASE"/>
    <property type="match status" value="1"/>
</dbReference>
<evidence type="ECO:0000313" key="2">
    <source>
        <dbReference type="EMBL" id="MTV81774.1"/>
    </source>
</evidence>
<reference evidence="2 3" key="1">
    <citation type="submission" date="2019-11" db="EMBL/GenBank/DDBJ databases">
        <title>Lactobacillus sp. nov. CRM56-3, isolated from fermented tea leaves.</title>
        <authorList>
            <person name="Phuengjayaem S."/>
            <person name="Tanasupawat S."/>
        </authorList>
    </citation>
    <scope>NUCLEOTIDE SEQUENCE [LARGE SCALE GENOMIC DNA]</scope>
    <source>
        <strain evidence="2 3">CRM56-3</strain>
    </source>
</reference>
<dbReference type="AlphaFoldDB" id="A0A7X2XUF2"/>